<accession>A0ABR9D2P6</accession>
<dbReference type="InterPro" id="IPR027417">
    <property type="entry name" value="P-loop_NTPase"/>
</dbReference>
<dbReference type="SUPFAM" id="SSF52540">
    <property type="entry name" value="P-loop containing nucleoside triphosphate hydrolases"/>
    <property type="match status" value="1"/>
</dbReference>
<organism evidence="1 2">
    <name type="scientific">Methylomonas albis</name>
    <dbReference type="NCBI Taxonomy" id="1854563"/>
    <lineage>
        <taxon>Bacteria</taxon>
        <taxon>Pseudomonadati</taxon>
        <taxon>Pseudomonadota</taxon>
        <taxon>Gammaproteobacteria</taxon>
        <taxon>Methylococcales</taxon>
        <taxon>Methylococcaceae</taxon>
        <taxon>Methylomonas</taxon>
    </lineage>
</organism>
<name>A0ABR9D2P6_9GAMM</name>
<protein>
    <recommendedName>
        <fullName evidence="3">Orc1-like AAA ATPase domain-containing protein</fullName>
    </recommendedName>
</protein>
<dbReference type="RefSeq" id="WP_192374547.1">
    <property type="nucleotide sequence ID" value="NZ_CAJHIV010000001.1"/>
</dbReference>
<evidence type="ECO:0008006" key="3">
    <source>
        <dbReference type="Google" id="ProtNLM"/>
    </source>
</evidence>
<dbReference type="Proteomes" id="UP000652176">
    <property type="component" value="Unassembled WGS sequence"/>
</dbReference>
<dbReference type="PANTHER" id="PTHR34301">
    <property type="entry name" value="DNA-BINDING PROTEIN-RELATED"/>
    <property type="match status" value="1"/>
</dbReference>
<gene>
    <name evidence="1" type="ORF">IE877_09745</name>
</gene>
<sequence length="387" mass="44512">MTLDFDTAPYGRRCETDYIFNRFDNGKNLLMPGPRRLGKTFVLERLEERGPEKGYIAVRFDVSHCRDEAAFFNKLCQAIENKRDHGETLLDNVKQRLDQVIKGSSSGSGPWYQSALNVNWETFAEHLIATLAEDQQNRWAILIDELPIFLLHLESVPNGLAQVKSIAYRLREFRERFPTLRWLITGSIGIEPLARRGEYIGAFNNLEPYELLPLTPQAAQTLLQDSAKAGYFQHRREVSDCEAQAIVAASGWLSAFYLEAFGKQLQDAPAKDAETANQRVSEARKRLLEPANRNYFESWPEHVRKNFTDPIRGRLFAILEHLAEAEAGLSIDGLLPLIGDNALQKKDLQRLLNTLAEDGFLVCDFDTDRHRFRMELLRLWWLRYLPE</sequence>
<proteinExistence type="predicted"/>
<dbReference type="EMBL" id="JACXSS010000001">
    <property type="protein sequence ID" value="MBD9356167.1"/>
    <property type="molecule type" value="Genomic_DNA"/>
</dbReference>
<evidence type="ECO:0000313" key="2">
    <source>
        <dbReference type="Proteomes" id="UP000652176"/>
    </source>
</evidence>
<dbReference type="Gene3D" id="3.40.50.300">
    <property type="entry name" value="P-loop containing nucleotide triphosphate hydrolases"/>
    <property type="match status" value="1"/>
</dbReference>
<dbReference type="PANTHER" id="PTHR34301:SF8">
    <property type="entry name" value="ATPASE DOMAIN-CONTAINING PROTEIN"/>
    <property type="match status" value="1"/>
</dbReference>
<comment type="caution">
    <text evidence="1">The sequence shown here is derived from an EMBL/GenBank/DDBJ whole genome shotgun (WGS) entry which is preliminary data.</text>
</comment>
<reference evidence="1 2" key="1">
    <citation type="submission" date="2020-09" db="EMBL/GenBank/DDBJ databases">
        <title>Methylomonas albis sp. nov. and Methylomonas fluvii sp. nov.: Two cold-adapted methanotrophs from the River Elbe and an amended description of Methylovulum psychrotolerans strain Eb1.</title>
        <authorList>
            <person name="Bussmann I.K."/>
            <person name="Klings K.-W."/>
            <person name="Warnstedt J."/>
            <person name="Hoppert M."/>
            <person name="Saborowski A."/>
            <person name="Horn F."/>
            <person name="Liebner S."/>
        </authorList>
    </citation>
    <scope>NUCLEOTIDE SEQUENCE [LARGE SCALE GENOMIC DNA]</scope>
    <source>
        <strain evidence="1 2">EbA</strain>
    </source>
</reference>
<evidence type="ECO:0000313" key="1">
    <source>
        <dbReference type="EMBL" id="MBD9356167.1"/>
    </source>
</evidence>
<keyword evidence="2" id="KW-1185">Reference proteome</keyword>